<dbReference type="PROSITE" id="PS50977">
    <property type="entry name" value="HTH_TETR_2"/>
    <property type="match status" value="1"/>
</dbReference>
<evidence type="ECO:0000256" key="2">
    <source>
        <dbReference type="ARBA" id="ARBA00023125"/>
    </source>
</evidence>
<evidence type="ECO:0000313" key="6">
    <source>
        <dbReference type="Proteomes" id="UP000624041"/>
    </source>
</evidence>
<proteinExistence type="predicted"/>
<dbReference type="Proteomes" id="UP000624041">
    <property type="component" value="Unassembled WGS sequence"/>
</dbReference>
<keyword evidence="2 3" id="KW-0238">DNA-binding</keyword>
<dbReference type="RefSeq" id="WP_188855900.1">
    <property type="nucleotide sequence ID" value="NZ_BMOS01000002.1"/>
</dbReference>
<evidence type="ECO:0000256" key="3">
    <source>
        <dbReference type="PROSITE-ProRule" id="PRU00335"/>
    </source>
</evidence>
<dbReference type="AlphaFoldDB" id="A0A917XRW9"/>
<dbReference type="GO" id="GO:0003677">
    <property type="term" value="F:DNA binding"/>
    <property type="evidence" value="ECO:0007669"/>
    <property type="project" value="UniProtKB-UniRule"/>
</dbReference>
<dbReference type="Pfam" id="PF00440">
    <property type="entry name" value="TetR_N"/>
    <property type="match status" value="1"/>
</dbReference>
<protein>
    <submittedName>
        <fullName evidence="5">HTH-type transcriptional regulator YuxN</fullName>
    </submittedName>
</protein>
<keyword evidence="1" id="KW-0678">Repressor</keyword>
<keyword evidence="6" id="KW-1185">Reference proteome</keyword>
<evidence type="ECO:0000259" key="4">
    <source>
        <dbReference type="PROSITE" id="PS50977"/>
    </source>
</evidence>
<evidence type="ECO:0000256" key="1">
    <source>
        <dbReference type="ARBA" id="ARBA00022491"/>
    </source>
</evidence>
<dbReference type="PANTHER" id="PTHR43479">
    <property type="entry name" value="ACREF/ENVCD OPERON REPRESSOR-RELATED"/>
    <property type="match status" value="1"/>
</dbReference>
<reference evidence="5" key="2">
    <citation type="submission" date="2020-09" db="EMBL/GenBank/DDBJ databases">
        <authorList>
            <person name="Sun Q."/>
            <person name="Ohkuma M."/>
        </authorList>
    </citation>
    <scope>NUCLEOTIDE SEQUENCE</scope>
    <source>
        <strain evidence="5">JCM 17251</strain>
    </source>
</reference>
<dbReference type="Gene3D" id="1.10.357.10">
    <property type="entry name" value="Tetracycline Repressor, domain 2"/>
    <property type="match status" value="1"/>
</dbReference>
<feature type="domain" description="HTH tetR-type" evidence="4">
    <location>
        <begin position="1"/>
        <end position="59"/>
    </location>
</feature>
<name>A0A917XRW9_9BACI</name>
<reference evidence="5" key="1">
    <citation type="journal article" date="2014" name="Int. J. Syst. Evol. Microbiol.">
        <title>Complete genome sequence of Corynebacterium casei LMG S-19264T (=DSM 44701T), isolated from a smear-ripened cheese.</title>
        <authorList>
            <consortium name="US DOE Joint Genome Institute (JGI-PGF)"/>
            <person name="Walter F."/>
            <person name="Albersmeier A."/>
            <person name="Kalinowski J."/>
            <person name="Ruckert C."/>
        </authorList>
    </citation>
    <scope>NUCLEOTIDE SEQUENCE</scope>
    <source>
        <strain evidence="5">JCM 17251</strain>
    </source>
</reference>
<comment type="caution">
    <text evidence="5">The sequence shown here is derived from an EMBL/GenBank/DDBJ whole genome shotgun (WGS) entry which is preliminary data.</text>
</comment>
<organism evidence="5 6">
    <name type="scientific">Oceanobacillus indicireducens</name>
    <dbReference type="NCBI Taxonomy" id="1004261"/>
    <lineage>
        <taxon>Bacteria</taxon>
        <taxon>Bacillati</taxon>
        <taxon>Bacillota</taxon>
        <taxon>Bacilli</taxon>
        <taxon>Bacillales</taxon>
        <taxon>Bacillaceae</taxon>
        <taxon>Oceanobacillus</taxon>
    </lineage>
</organism>
<evidence type="ECO:0000313" key="5">
    <source>
        <dbReference type="EMBL" id="GGN51095.1"/>
    </source>
</evidence>
<dbReference type="SUPFAM" id="SSF46689">
    <property type="entry name" value="Homeodomain-like"/>
    <property type="match status" value="1"/>
</dbReference>
<sequence>MRKRILTAALTLFAQKGYYASSVQEIANCAEISRSTLYSYFTSKKHILISVYQFYLDSLYERLQLELIEHSEFEQRLHIFKKILRNYLSVPFEHEEFLIMQMNEQNINDPEVANYVIEKRNQIYKRLVEILQYLGGKELNYCSLDMVIILNSIVEEYSTVAIYDRKDLELDDLVEYISQIITCIYKGFTSNQIVPLLEAYDFSEERENENENEIDVCSVLKRKVEDLELIIKNIQLSREEFVEVSTSVKLIRKELEKSQGGDLIIILGLLRNIQQIKDLRYTVDVCTSIIQQNYLK</sequence>
<feature type="DNA-binding region" description="H-T-H motif" evidence="3">
    <location>
        <begin position="22"/>
        <end position="41"/>
    </location>
</feature>
<dbReference type="EMBL" id="BMOS01000002">
    <property type="protein sequence ID" value="GGN51095.1"/>
    <property type="molecule type" value="Genomic_DNA"/>
</dbReference>
<dbReference type="PANTHER" id="PTHR43479:SF22">
    <property type="entry name" value="TRANSCRIPTIONAL REGULATOR, TETR FAMILY"/>
    <property type="match status" value="1"/>
</dbReference>
<dbReference type="PRINTS" id="PR00455">
    <property type="entry name" value="HTHTETR"/>
</dbReference>
<accession>A0A917XRW9</accession>
<dbReference type="InterPro" id="IPR009057">
    <property type="entry name" value="Homeodomain-like_sf"/>
</dbReference>
<dbReference type="InterPro" id="IPR050624">
    <property type="entry name" value="HTH-type_Tx_Regulator"/>
</dbReference>
<gene>
    <name evidence="5" type="primary">yuxN</name>
    <name evidence="5" type="ORF">GCM10007971_05310</name>
</gene>
<dbReference type="InterPro" id="IPR001647">
    <property type="entry name" value="HTH_TetR"/>
</dbReference>